<dbReference type="InterPro" id="IPR018060">
    <property type="entry name" value="HTH_AraC"/>
</dbReference>
<proteinExistence type="predicted"/>
<evidence type="ECO:0000313" key="5">
    <source>
        <dbReference type="Proteomes" id="UP000239814"/>
    </source>
</evidence>
<dbReference type="SUPFAM" id="SSF52317">
    <property type="entry name" value="Class I glutamine amidotransferase-like"/>
    <property type="match status" value="1"/>
</dbReference>
<dbReference type="InterPro" id="IPR029062">
    <property type="entry name" value="Class_I_gatase-like"/>
</dbReference>
<dbReference type="Proteomes" id="UP000239814">
    <property type="component" value="Chromosome"/>
</dbReference>
<dbReference type="EMBL" id="CP027433">
    <property type="protein sequence ID" value="AVM00540.1"/>
    <property type="molecule type" value="Genomic_DNA"/>
</dbReference>
<dbReference type="Gene3D" id="1.10.10.60">
    <property type="entry name" value="Homeodomain-like"/>
    <property type="match status" value="1"/>
</dbReference>
<dbReference type="PROSITE" id="PS01124">
    <property type="entry name" value="HTH_ARAC_FAMILY_2"/>
    <property type="match status" value="1"/>
</dbReference>
<keyword evidence="5" id="KW-1185">Reference proteome</keyword>
<dbReference type="InterPro" id="IPR052158">
    <property type="entry name" value="INH-QAR"/>
</dbReference>
<dbReference type="InterPro" id="IPR002818">
    <property type="entry name" value="DJ-1/PfpI"/>
</dbReference>
<dbReference type="GO" id="GO:0043565">
    <property type="term" value="F:sequence-specific DNA binding"/>
    <property type="evidence" value="ECO:0007669"/>
    <property type="project" value="InterPro"/>
</dbReference>
<feature type="domain" description="HTH araC/xylS-type" evidence="3">
    <location>
        <begin position="217"/>
        <end position="315"/>
    </location>
</feature>
<dbReference type="Gene3D" id="3.40.50.880">
    <property type="match status" value="1"/>
</dbReference>
<dbReference type="PANTHER" id="PTHR43130:SF3">
    <property type="entry name" value="HTH-TYPE TRANSCRIPTIONAL REGULATOR RV1931C"/>
    <property type="match status" value="1"/>
</dbReference>
<evidence type="ECO:0000259" key="3">
    <source>
        <dbReference type="PROSITE" id="PS01124"/>
    </source>
</evidence>
<dbReference type="InterPro" id="IPR009057">
    <property type="entry name" value="Homeodomain-like_sf"/>
</dbReference>
<accession>A0A2S0KFS0</accession>
<dbReference type="Pfam" id="PF12833">
    <property type="entry name" value="HTH_18"/>
    <property type="match status" value="1"/>
</dbReference>
<dbReference type="SMART" id="SM00342">
    <property type="entry name" value="HTH_ARAC"/>
    <property type="match status" value="1"/>
</dbReference>
<keyword evidence="2" id="KW-0804">Transcription</keyword>
<reference evidence="4 5" key="1">
    <citation type="submission" date="2018-03" db="EMBL/GenBank/DDBJ databases">
        <title>Characteristics and genome of n-alkane degrading marine bacteria Gordonia iterans isolated from crude oil contaminated in Tae-an, South Korea.</title>
        <authorList>
            <person name="Lee S.-S."/>
            <person name="Kim H."/>
        </authorList>
    </citation>
    <scope>NUCLEOTIDE SEQUENCE [LARGE SCALE GENOMIC DNA]</scope>
    <source>
        <strain evidence="4 5">Co17</strain>
    </source>
</reference>
<dbReference type="KEGG" id="git:C6V83_09880"/>
<dbReference type="GO" id="GO:0003700">
    <property type="term" value="F:DNA-binding transcription factor activity"/>
    <property type="evidence" value="ECO:0007669"/>
    <property type="project" value="InterPro"/>
</dbReference>
<dbReference type="CDD" id="cd03137">
    <property type="entry name" value="GATase1_AraC_1"/>
    <property type="match status" value="1"/>
</dbReference>
<evidence type="ECO:0000256" key="2">
    <source>
        <dbReference type="ARBA" id="ARBA00023163"/>
    </source>
</evidence>
<evidence type="ECO:0000256" key="1">
    <source>
        <dbReference type="ARBA" id="ARBA00023015"/>
    </source>
</evidence>
<sequence>MPGSVVVLADHGVMPFEMSLPGRVFGTANDSAGAPLYDVQICTLDGRPVTAAGGFDVAPRHDASVVRTADVVVVAPSAHHAELTPDGPPPDLATVLDEAPPHARIASVCLASYVLAAAGHLDGRSATTHWIAAEQFARTFPAVHVRADALYVDEGRFLTSAGATSGIDMMLHMLRTEHGSAVANDVARRCVVPSWRDGGQLQYIAQQIPDVDADDLAATLEWARDRLGDPLTVDDLARHARMSRRTFTRRFRTATGTSPIAWLLAQRTEYAKLLLESTDRTVDDVAHRAGFGSASALRKHLRHRFGVSPTDHRRAFGTR</sequence>
<keyword evidence="1" id="KW-0805">Transcription regulation</keyword>
<dbReference type="Pfam" id="PF01965">
    <property type="entry name" value="DJ-1_PfpI"/>
    <property type="match status" value="1"/>
</dbReference>
<protein>
    <submittedName>
        <fullName evidence="4">AraC family transcriptional regulator</fullName>
    </submittedName>
</protein>
<dbReference type="OrthoDB" id="3992151at2"/>
<dbReference type="RefSeq" id="WP_105942268.1">
    <property type="nucleotide sequence ID" value="NZ_CP027433.1"/>
</dbReference>
<gene>
    <name evidence="4" type="ORF">C6V83_09880</name>
</gene>
<name>A0A2S0KFS0_9ACTN</name>
<organism evidence="4 5">
    <name type="scientific">Gordonia iterans</name>
    <dbReference type="NCBI Taxonomy" id="1004901"/>
    <lineage>
        <taxon>Bacteria</taxon>
        <taxon>Bacillati</taxon>
        <taxon>Actinomycetota</taxon>
        <taxon>Actinomycetes</taxon>
        <taxon>Mycobacteriales</taxon>
        <taxon>Gordoniaceae</taxon>
        <taxon>Gordonia</taxon>
    </lineage>
</organism>
<dbReference type="SUPFAM" id="SSF46689">
    <property type="entry name" value="Homeodomain-like"/>
    <property type="match status" value="2"/>
</dbReference>
<dbReference type="PANTHER" id="PTHR43130">
    <property type="entry name" value="ARAC-FAMILY TRANSCRIPTIONAL REGULATOR"/>
    <property type="match status" value="1"/>
</dbReference>
<evidence type="ECO:0000313" key="4">
    <source>
        <dbReference type="EMBL" id="AVM00540.1"/>
    </source>
</evidence>
<dbReference type="AlphaFoldDB" id="A0A2S0KFS0"/>